<keyword evidence="3" id="KW-1185">Reference proteome</keyword>
<dbReference type="Gene3D" id="6.10.140.1110">
    <property type="match status" value="1"/>
</dbReference>
<dbReference type="InterPro" id="IPR021297">
    <property type="entry name" value="YlqD"/>
</dbReference>
<dbReference type="Proteomes" id="UP000184404">
    <property type="component" value="Unassembled WGS sequence"/>
</dbReference>
<dbReference type="Pfam" id="PF11068">
    <property type="entry name" value="YlqD"/>
    <property type="match status" value="1"/>
</dbReference>
<dbReference type="STRING" id="1123243.SAMN02745190_02335"/>
<accession>A0A1M5AIE2</accession>
<keyword evidence="1" id="KW-0175">Coiled coil</keyword>
<evidence type="ECO:0000256" key="1">
    <source>
        <dbReference type="SAM" id="Coils"/>
    </source>
</evidence>
<dbReference type="RefSeq" id="WP_072936451.1">
    <property type="nucleotide sequence ID" value="NZ_FQUG01000012.1"/>
</dbReference>
<dbReference type="AlphaFoldDB" id="A0A1M5AIE2"/>
<feature type="coiled-coil region" evidence="1">
    <location>
        <begin position="25"/>
        <end position="64"/>
    </location>
</feature>
<evidence type="ECO:0000313" key="2">
    <source>
        <dbReference type="EMBL" id="SHF30090.1"/>
    </source>
</evidence>
<organism evidence="2 3">
    <name type="scientific">Schwartzia succinivorans DSM 10502</name>
    <dbReference type="NCBI Taxonomy" id="1123243"/>
    <lineage>
        <taxon>Bacteria</taxon>
        <taxon>Bacillati</taxon>
        <taxon>Bacillota</taxon>
        <taxon>Negativicutes</taxon>
        <taxon>Selenomonadales</taxon>
        <taxon>Selenomonadaceae</taxon>
        <taxon>Schwartzia</taxon>
    </lineage>
</organism>
<reference evidence="2 3" key="1">
    <citation type="submission" date="2016-11" db="EMBL/GenBank/DDBJ databases">
        <authorList>
            <person name="Jaros S."/>
            <person name="Januszkiewicz K."/>
            <person name="Wedrychowicz H."/>
        </authorList>
    </citation>
    <scope>NUCLEOTIDE SEQUENCE [LARGE SCALE GENOMIC DNA]</scope>
    <source>
        <strain evidence="2 3">DSM 10502</strain>
    </source>
</reference>
<protein>
    <submittedName>
        <fullName evidence="2">YlqD protein</fullName>
    </submittedName>
</protein>
<evidence type="ECO:0000313" key="3">
    <source>
        <dbReference type="Proteomes" id="UP000184404"/>
    </source>
</evidence>
<dbReference type="OrthoDB" id="1682134at2"/>
<gene>
    <name evidence="2" type="ORF">SAMN02745190_02335</name>
</gene>
<dbReference type="EMBL" id="FQUG01000012">
    <property type="protein sequence ID" value="SHF30090.1"/>
    <property type="molecule type" value="Genomic_DNA"/>
</dbReference>
<sequence>MDSITVKMPVTIKAKLTEKLKKRIIDDLTKNIEQVDLELQQVDIEEKRVINEQAQSNLQNLQAIRQHFGIERQKRLEFKAEAEHKLEDTKKLAIGAEIIQGTLEHLVELKVGSNMRELMNVEVLVEDDTIVAIRS</sequence>
<proteinExistence type="predicted"/>
<name>A0A1M5AIE2_9FIRM</name>